<sequence length="138" mass="15926">MKGHKNPRVKRGDLIILKKGNNGNEHWVGKIAKVVQTYDGYFQVSCVDGSLIGLINVYATQPGDIYVLADREHELEFLRKKVKTAEREFKTMKTRIEVLELYKDDADYLAHKLEKVFKGHKDNPIPAMRKVLKEFVPN</sequence>
<comment type="caution">
    <text evidence="2">The sequence shown here is derived from an EMBL/GenBank/DDBJ whole genome shotgun (WGS) entry which is preliminary data.</text>
</comment>
<evidence type="ECO:0000256" key="1">
    <source>
        <dbReference type="SAM" id="Coils"/>
    </source>
</evidence>
<organism evidence="2">
    <name type="scientific">marine sediment metagenome</name>
    <dbReference type="NCBI Taxonomy" id="412755"/>
    <lineage>
        <taxon>unclassified sequences</taxon>
        <taxon>metagenomes</taxon>
        <taxon>ecological metagenomes</taxon>
    </lineage>
</organism>
<reference evidence="2" key="1">
    <citation type="journal article" date="2014" name="Front. Microbiol.">
        <title>High frequency of phylogenetically diverse reductive dehalogenase-homologous genes in deep subseafloor sedimentary metagenomes.</title>
        <authorList>
            <person name="Kawai M."/>
            <person name="Futagami T."/>
            <person name="Toyoda A."/>
            <person name="Takaki Y."/>
            <person name="Nishi S."/>
            <person name="Hori S."/>
            <person name="Arai W."/>
            <person name="Tsubouchi T."/>
            <person name="Morono Y."/>
            <person name="Uchiyama I."/>
            <person name="Ito T."/>
            <person name="Fujiyama A."/>
            <person name="Inagaki F."/>
            <person name="Takami H."/>
        </authorList>
    </citation>
    <scope>NUCLEOTIDE SEQUENCE</scope>
    <source>
        <strain evidence="2">Expedition CK06-06</strain>
    </source>
</reference>
<protein>
    <submittedName>
        <fullName evidence="2">Uncharacterized protein</fullName>
    </submittedName>
</protein>
<dbReference type="EMBL" id="BARS01018075">
    <property type="protein sequence ID" value="GAF90452.1"/>
    <property type="molecule type" value="Genomic_DNA"/>
</dbReference>
<dbReference type="AlphaFoldDB" id="X0TQP6"/>
<keyword evidence="1" id="KW-0175">Coiled coil</keyword>
<evidence type="ECO:0000313" key="2">
    <source>
        <dbReference type="EMBL" id="GAF90452.1"/>
    </source>
</evidence>
<proteinExistence type="predicted"/>
<name>X0TQP6_9ZZZZ</name>
<feature type="coiled-coil region" evidence="1">
    <location>
        <begin position="68"/>
        <end position="95"/>
    </location>
</feature>
<gene>
    <name evidence="2" type="ORF">S01H1_29474</name>
</gene>
<accession>X0TQP6</accession>